<proteinExistence type="predicted"/>
<name>A0ACB8TRH1_9APHY</name>
<keyword evidence="2" id="KW-1185">Reference proteome</keyword>
<dbReference type="EMBL" id="MU274940">
    <property type="protein sequence ID" value="KAI0084658.1"/>
    <property type="molecule type" value="Genomic_DNA"/>
</dbReference>
<accession>A0ACB8TRH1</accession>
<gene>
    <name evidence="1" type="ORF">BDY19DRAFT_997566</name>
</gene>
<evidence type="ECO:0000313" key="1">
    <source>
        <dbReference type="EMBL" id="KAI0084658.1"/>
    </source>
</evidence>
<protein>
    <submittedName>
        <fullName evidence="1">Uncharacterized protein</fullName>
    </submittedName>
</protein>
<dbReference type="Proteomes" id="UP001055072">
    <property type="component" value="Unassembled WGS sequence"/>
</dbReference>
<evidence type="ECO:0000313" key="2">
    <source>
        <dbReference type="Proteomes" id="UP001055072"/>
    </source>
</evidence>
<comment type="caution">
    <text evidence="1">The sequence shown here is derived from an EMBL/GenBank/DDBJ whole genome shotgun (WGS) entry which is preliminary data.</text>
</comment>
<organism evidence="1 2">
    <name type="scientific">Irpex rosettiformis</name>
    <dbReference type="NCBI Taxonomy" id="378272"/>
    <lineage>
        <taxon>Eukaryota</taxon>
        <taxon>Fungi</taxon>
        <taxon>Dikarya</taxon>
        <taxon>Basidiomycota</taxon>
        <taxon>Agaricomycotina</taxon>
        <taxon>Agaricomycetes</taxon>
        <taxon>Polyporales</taxon>
        <taxon>Irpicaceae</taxon>
        <taxon>Irpex</taxon>
    </lineage>
</organism>
<reference evidence="1" key="1">
    <citation type="journal article" date="2021" name="Environ. Microbiol.">
        <title>Gene family expansions and transcriptome signatures uncover fungal adaptations to wood decay.</title>
        <authorList>
            <person name="Hage H."/>
            <person name="Miyauchi S."/>
            <person name="Viragh M."/>
            <person name="Drula E."/>
            <person name="Min B."/>
            <person name="Chaduli D."/>
            <person name="Navarro D."/>
            <person name="Favel A."/>
            <person name="Norest M."/>
            <person name="Lesage-Meessen L."/>
            <person name="Balint B."/>
            <person name="Merenyi Z."/>
            <person name="de Eugenio L."/>
            <person name="Morin E."/>
            <person name="Martinez A.T."/>
            <person name="Baldrian P."/>
            <person name="Stursova M."/>
            <person name="Martinez M.J."/>
            <person name="Novotny C."/>
            <person name="Magnuson J.K."/>
            <person name="Spatafora J.W."/>
            <person name="Maurice S."/>
            <person name="Pangilinan J."/>
            <person name="Andreopoulos W."/>
            <person name="LaButti K."/>
            <person name="Hundley H."/>
            <person name="Na H."/>
            <person name="Kuo A."/>
            <person name="Barry K."/>
            <person name="Lipzen A."/>
            <person name="Henrissat B."/>
            <person name="Riley R."/>
            <person name="Ahrendt S."/>
            <person name="Nagy L.G."/>
            <person name="Grigoriev I.V."/>
            <person name="Martin F."/>
            <person name="Rosso M.N."/>
        </authorList>
    </citation>
    <scope>NUCLEOTIDE SEQUENCE</scope>
    <source>
        <strain evidence="1">CBS 384.51</strain>
    </source>
</reference>
<sequence length="467" mass="51068">MEEVEMYDAFQPPPPSQSTLEWLSAGSMHELQPRIGVVQWQHSDTSCPALNSLRKEVMVADQLVPEPSSSGYGLKNSGFMNLPSTSSTRLSATSSTSSISNRRKDRFPRGRQLTGNNSTREPTNSMKDVLPKVINLVEGAVCGIDDREQRKQHIFEKQRKLALAERPANATRALTRTSSARQALPSNRRPLVRQMSEDVLSSQGSSPSGSRTKDKDMEWVQSLVLPKVQKDSRESRGFENSFSTEMDRSIELPAATLPISEVSPPKVPRLLNTQDLMPPPPKPVKPQIRPQQPKPKPAPAPVSALHAPSCTPTNTHNLSSSQLNKSQKLPSSSQSHRPPALGMRRANPYSSASTPFSSSQNLPSKQRGFKTPFARPPTVSQASSVSTSISSSTTATTITAKYSGNAGRGSFADLPPSPPTRAPDRVVRQRSESPSPPLLDADSSYGEISFDIDMDIVEETMKQYDEM</sequence>